<protein>
    <submittedName>
        <fullName evidence="1">DgyrCDS13527</fullName>
    </submittedName>
</protein>
<sequence length="330" mass="37519">MKHNCELRLAVNYTEENRTLTVYVLEARLLHGESWPSVQVRISISGRDRRFTPVVSCVKERVTFGCKFNFHLKDSDAKSRLIFSVARKSGTQSCGSVSFGIRRFLRKRSLNGWHKFERRDKLAVNPVDVSMIGSDITVSSFQSIFEKNMDSTMFEKIMEESKENLQCTDDILVNLCRNYENFLESGAVCHTRPLRRFVLNLDEHRDLFNNIEKISVLMRNVNAALRNSTDAIETFAHHVRVICEAHELYGSGLSKAYSTLKYLLQNSQPFQDFIARNAAISVAELLVAPINFMKILSELVSDDDVTVCVSKMAADSVVDSDSGYLTVNHL</sequence>
<reference evidence="1 2" key="1">
    <citation type="submission" date="2020-08" db="EMBL/GenBank/DDBJ databases">
        <authorList>
            <person name="Hejnol A."/>
        </authorList>
    </citation>
    <scope>NUCLEOTIDE SEQUENCE [LARGE SCALE GENOMIC DNA]</scope>
</reference>
<evidence type="ECO:0000313" key="1">
    <source>
        <dbReference type="EMBL" id="CAD5125282.1"/>
    </source>
</evidence>
<comment type="caution">
    <text evidence="1">The sequence shown here is derived from an EMBL/GenBank/DDBJ whole genome shotgun (WGS) entry which is preliminary data.</text>
</comment>
<dbReference type="SUPFAM" id="SSF48065">
    <property type="entry name" value="DBL homology domain (DH-domain)"/>
    <property type="match status" value="1"/>
</dbReference>
<dbReference type="Gene3D" id="2.60.40.150">
    <property type="entry name" value="C2 domain"/>
    <property type="match status" value="1"/>
</dbReference>
<evidence type="ECO:0000313" key="2">
    <source>
        <dbReference type="Proteomes" id="UP000549394"/>
    </source>
</evidence>
<dbReference type="AlphaFoldDB" id="A0A7I8WAX9"/>
<dbReference type="OrthoDB" id="2157866at2759"/>
<dbReference type="Proteomes" id="UP000549394">
    <property type="component" value="Unassembled WGS sequence"/>
</dbReference>
<dbReference type="InterPro" id="IPR035899">
    <property type="entry name" value="DBL_dom_sf"/>
</dbReference>
<gene>
    <name evidence="1" type="ORF">DGYR_LOCUS12683</name>
</gene>
<keyword evidence="2" id="KW-1185">Reference proteome</keyword>
<organism evidence="1 2">
    <name type="scientific">Dimorphilus gyrociliatus</name>
    <dbReference type="NCBI Taxonomy" id="2664684"/>
    <lineage>
        <taxon>Eukaryota</taxon>
        <taxon>Metazoa</taxon>
        <taxon>Spiralia</taxon>
        <taxon>Lophotrochozoa</taxon>
        <taxon>Annelida</taxon>
        <taxon>Polychaeta</taxon>
        <taxon>Polychaeta incertae sedis</taxon>
        <taxon>Dinophilidae</taxon>
        <taxon>Dimorphilus</taxon>
    </lineage>
</organism>
<accession>A0A7I8WAX9</accession>
<dbReference type="InterPro" id="IPR035892">
    <property type="entry name" value="C2_domain_sf"/>
</dbReference>
<proteinExistence type="predicted"/>
<dbReference type="EMBL" id="CAJFCJ010000025">
    <property type="protein sequence ID" value="CAD5125282.1"/>
    <property type="molecule type" value="Genomic_DNA"/>
</dbReference>
<name>A0A7I8WAX9_9ANNE</name>
<dbReference type="SUPFAM" id="SSF49562">
    <property type="entry name" value="C2 domain (Calcium/lipid-binding domain, CaLB)"/>
    <property type="match status" value="1"/>
</dbReference>